<feature type="compositionally biased region" description="Basic and acidic residues" evidence="5">
    <location>
        <begin position="502"/>
        <end position="516"/>
    </location>
</feature>
<organism evidence="8 9">
    <name type="scientific">Turneriella parva (strain ATCC BAA-1111 / DSM 21527 / NCTC 11395 / H)</name>
    <name type="common">Leptospira parva</name>
    <dbReference type="NCBI Taxonomy" id="869212"/>
    <lineage>
        <taxon>Bacteria</taxon>
        <taxon>Pseudomonadati</taxon>
        <taxon>Spirochaetota</taxon>
        <taxon>Spirochaetia</taxon>
        <taxon>Leptospirales</taxon>
        <taxon>Leptospiraceae</taxon>
        <taxon>Turneriella</taxon>
    </lineage>
</organism>
<comment type="subcellular location">
    <subcellularLocation>
        <location evidence="1">Cell outer membrane</location>
    </subcellularLocation>
</comment>
<evidence type="ECO:0000256" key="4">
    <source>
        <dbReference type="PROSITE-ProRule" id="PRU00473"/>
    </source>
</evidence>
<dbReference type="Gene3D" id="2.120.10.30">
    <property type="entry name" value="TolB, C-terminal domain"/>
    <property type="match status" value="1"/>
</dbReference>
<gene>
    <name evidence="8" type="ordered locus">Turpa_3820</name>
</gene>
<dbReference type="EMBL" id="CP002959">
    <property type="protein sequence ID" value="AFM14454.1"/>
    <property type="molecule type" value="Genomic_DNA"/>
</dbReference>
<feature type="region of interest" description="Disordered" evidence="5">
    <location>
        <begin position="490"/>
        <end position="516"/>
    </location>
</feature>
<dbReference type="InterPro" id="IPR006665">
    <property type="entry name" value="OmpA-like"/>
</dbReference>
<dbReference type="InterPro" id="IPR011042">
    <property type="entry name" value="6-blade_b-propeller_TolB-like"/>
</dbReference>
<evidence type="ECO:0000256" key="6">
    <source>
        <dbReference type="SAM" id="SignalP"/>
    </source>
</evidence>
<dbReference type="InterPro" id="IPR006664">
    <property type="entry name" value="OMP_bac"/>
</dbReference>
<evidence type="ECO:0000256" key="2">
    <source>
        <dbReference type="ARBA" id="ARBA00023136"/>
    </source>
</evidence>
<dbReference type="PANTHER" id="PTHR30329">
    <property type="entry name" value="STATOR ELEMENT OF FLAGELLAR MOTOR COMPLEX"/>
    <property type="match status" value="1"/>
</dbReference>
<sequence>MRLILSARLLIAANALFDVLAAAEIRQQPALEAINTAAQEFAPTFSADGKTMIFSSTRASGKGGFSHLYMSKLVDGKWSSPTPLHSVNSQFNDETPYLSADSKILLFASDRDGSIELPKDAQGRVRVSFDIYLAQWDGKTWSNPRPVQEINTPWNEKSPSLSRDGRYLFFSSWPFGDMQRSRIRVLDLKSSGNTIEDLPPHINSGNQETALVPGEDNTRYYFSSRRPGGKGGWDIWQTRFDKGVWAEPELLGGNVNTEGHEAFLAVSNGNYFISSTFNREKNDYDLNIEPIQEPKPAVVKKEEPKPPQKHWQVQLIDADTKEKIGGYVRLEVLEADSEKDAAYTAEQNGGANHAIELDAPKKVTSEEIVRLTGKSAGYLPSTEDTDVPTIEAGTYLLPLKKMQKNASLDIRSIYFDFDSARLKNSSVPTLKLILDFLKQNPKAEFEIIGHTDLKGTAEYNQALSEKRAESVRNWLVKNGVAENRLSVSGAGESRPVVARKGKPYDEQNRRTEFRMK</sequence>
<dbReference type="GO" id="GO:0009279">
    <property type="term" value="C:cell outer membrane"/>
    <property type="evidence" value="ECO:0007669"/>
    <property type="project" value="UniProtKB-SubCell"/>
</dbReference>
<dbReference type="InterPro" id="IPR050330">
    <property type="entry name" value="Bact_OuterMem_StrucFunc"/>
</dbReference>
<proteinExistence type="predicted"/>
<dbReference type="SUPFAM" id="SSF103088">
    <property type="entry name" value="OmpA-like"/>
    <property type="match status" value="1"/>
</dbReference>
<dbReference type="RefSeq" id="WP_014804931.1">
    <property type="nucleotide sequence ID" value="NC_018020.1"/>
</dbReference>
<dbReference type="InterPro" id="IPR036737">
    <property type="entry name" value="OmpA-like_sf"/>
</dbReference>
<feature type="domain" description="OmpA-like" evidence="7">
    <location>
        <begin position="402"/>
        <end position="516"/>
    </location>
</feature>
<evidence type="ECO:0000256" key="1">
    <source>
        <dbReference type="ARBA" id="ARBA00004442"/>
    </source>
</evidence>
<keyword evidence="2 4" id="KW-0472">Membrane</keyword>
<accession>I4BAZ7</accession>
<dbReference type="SUPFAM" id="SSF82171">
    <property type="entry name" value="DPP6 N-terminal domain-like"/>
    <property type="match status" value="1"/>
</dbReference>
<dbReference type="AlphaFoldDB" id="I4BAZ7"/>
<evidence type="ECO:0000256" key="5">
    <source>
        <dbReference type="SAM" id="MobiDB-lite"/>
    </source>
</evidence>
<dbReference type="KEGG" id="tpx:Turpa_3820"/>
<reference evidence="8 9" key="1">
    <citation type="submission" date="2012-06" db="EMBL/GenBank/DDBJ databases">
        <title>The complete chromosome of genome of Turneriella parva DSM 21527.</title>
        <authorList>
            <consortium name="US DOE Joint Genome Institute (JGI-PGF)"/>
            <person name="Lucas S."/>
            <person name="Han J."/>
            <person name="Lapidus A."/>
            <person name="Bruce D."/>
            <person name="Goodwin L."/>
            <person name="Pitluck S."/>
            <person name="Peters L."/>
            <person name="Kyrpides N."/>
            <person name="Mavromatis K."/>
            <person name="Ivanova N."/>
            <person name="Mikhailova N."/>
            <person name="Chertkov O."/>
            <person name="Detter J.C."/>
            <person name="Tapia R."/>
            <person name="Han C."/>
            <person name="Land M."/>
            <person name="Hauser L."/>
            <person name="Markowitz V."/>
            <person name="Cheng J.-F."/>
            <person name="Hugenholtz P."/>
            <person name="Woyke T."/>
            <person name="Wu D."/>
            <person name="Gronow S."/>
            <person name="Wellnitz S."/>
            <person name="Brambilla E."/>
            <person name="Klenk H.-P."/>
            <person name="Eisen J.A."/>
        </authorList>
    </citation>
    <scope>NUCLEOTIDE SEQUENCE [LARGE SCALE GENOMIC DNA]</scope>
    <source>
        <strain evidence="9">ATCC BAA-1111 / DSM 21527 / NCTC 11395 / H</strain>
    </source>
</reference>
<dbReference type="PRINTS" id="PR01021">
    <property type="entry name" value="OMPADOMAIN"/>
</dbReference>
<feature type="signal peptide" evidence="6">
    <location>
        <begin position="1"/>
        <end position="17"/>
    </location>
</feature>
<dbReference type="PROSITE" id="PS01068">
    <property type="entry name" value="OMPA_1"/>
    <property type="match status" value="1"/>
</dbReference>
<dbReference type="Gene3D" id="3.30.1330.60">
    <property type="entry name" value="OmpA-like domain"/>
    <property type="match status" value="1"/>
</dbReference>
<dbReference type="PANTHER" id="PTHR30329:SF21">
    <property type="entry name" value="LIPOPROTEIN YIAD-RELATED"/>
    <property type="match status" value="1"/>
</dbReference>
<evidence type="ECO:0000313" key="8">
    <source>
        <dbReference type="EMBL" id="AFM14454.1"/>
    </source>
</evidence>
<dbReference type="PROSITE" id="PS51123">
    <property type="entry name" value="OMPA_2"/>
    <property type="match status" value="1"/>
</dbReference>
<keyword evidence="9" id="KW-1185">Reference proteome</keyword>
<name>I4BAZ7_TURPD</name>
<evidence type="ECO:0000259" key="7">
    <source>
        <dbReference type="PROSITE" id="PS51123"/>
    </source>
</evidence>
<keyword evidence="3" id="KW-0998">Cell outer membrane</keyword>
<dbReference type="STRING" id="869212.Turpa_3820"/>
<dbReference type="InterPro" id="IPR006690">
    <property type="entry name" value="OMPA-like_CS"/>
</dbReference>
<protein>
    <submittedName>
        <fullName evidence="8">OmpA/MotB domain protein</fullName>
    </submittedName>
</protein>
<keyword evidence="6" id="KW-0732">Signal</keyword>
<dbReference type="CDD" id="cd15482">
    <property type="entry name" value="Sialidase_non-viral"/>
    <property type="match status" value="1"/>
</dbReference>
<dbReference type="Pfam" id="PF00691">
    <property type="entry name" value="OmpA"/>
    <property type="match status" value="1"/>
</dbReference>
<dbReference type="PRINTS" id="PR01023">
    <property type="entry name" value="NAFLGMOTY"/>
</dbReference>
<evidence type="ECO:0000313" key="9">
    <source>
        <dbReference type="Proteomes" id="UP000006048"/>
    </source>
</evidence>
<evidence type="ECO:0000256" key="3">
    <source>
        <dbReference type="ARBA" id="ARBA00023237"/>
    </source>
</evidence>
<dbReference type="HOGENOM" id="CLU_527790_0_0_12"/>
<feature type="chain" id="PRO_5003686112" evidence="6">
    <location>
        <begin position="18"/>
        <end position="516"/>
    </location>
</feature>
<dbReference type="CDD" id="cd07185">
    <property type="entry name" value="OmpA_C-like"/>
    <property type="match status" value="1"/>
</dbReference>
<dbReference type="Pfam" id="PF07676">
    <property type="entry name" value="PD40"/>
    <property type="match status" value="3"/>
</dbReference>
<dbReference type="InterPro" id="IPR011659">
    <property type="entry name" value="WD40"/>
</dbReference>
<dbReference type="Proteomes" id="UP000006048">
    <property type="component" value="Chromosome"/>
</dbReference>